<organism evidence="2 3">
    <name type="scientific">Candidatus Desulfatibia vada</name>
    <dbReference type="NCBI Taxonomy" id="2841696"/>
    <lineage>
        <taxon>Bacteria</taxon>
        <taxon>Pseudomonadati</taxon>
        <taxon>Thermodesulfobacteriota</taxon>
        <taxon>Desulfobacteria</taxon>
        <taxon>Desulfobacterales</taxon>
        <taxon>Desulfobacterales incertae sedis</taxon>
        <taxon>Candidatus Desulfatibia</taxon>
    </lineage>
</organism>
<dbReference type="SUPFAM" id="SSF55729">
    <property type="entry name" value="Acyl-CoA N-acyltransferases (Nat)"/>
    <property type="match status" value="2"/>
</dbReference>
<dbReference type="PANTHER" id="PTHR41373:SF1">
    <property type="entry name" value="PHOSPHATIDYLGLYCEROL LYSYLTRANSFERASE C-TERMINAL DOMAIN-CONTAINING PROTEIN"/>
    <property type="match status" value="1"/>
</dbReference>
<dbReference type="EMBL" id="JACNIG010000199">
    <property type="protein sequence ID" value="MBC8432027.1"/>
    <property type="molecule type" value="Genomic_DNA"/>
</dbReference>
<dbReference type="Gene3D" id="3.40.630.30">
    <property type="match status" value="1"/>
</dbReference>
<dbReference type="InterPro" id="IPR016732">
    <property type="entry name" value="UCP018688"/>
</dbReference>
<gene>
    <name evidence="2" type="ORF">H8D96_08915</name>
</gene>
<dbReference type="Pfam" id="PF09924">
    <property type="entry name" value="LPG_synthase_C"/>
    <property type="match status" value="1"/>
</dbReference>
<comment type="caution">
    <text evidence="2">The sequence shown here is derived from an EMBL/GenBank/DDBJ whole genome shotgun (WGS) entry which is preliminary data.</text>
</comment>
<accession>A0A8J6P2L6</accession>
<sequence length="303" mass="35340">MKFKPIVPSDFPKLKKFFQRQRYRLCAYSLPSIIAWNSAEFQSYAAVDGKSLIVSSEFTSRIENRHLILPVSPSKDYPPLQLHDLAVKLKFDKYWFVPEDYLLQYGKALVESFFEVKEQKDYKDYIYAADDLALLKGNKYSRKRNLIHQFERSHVDKDRVTIEKMVPSFLSACIDFLEKWCEERSCDIDENEALFCERQAAINTIENIDLFELDGILLRIDGEINAFGIASRLTESIGVLHFEKAFASKKGLYQYFDRECARRLFKGCSYINKESDMNVPGLAKTKKSYHPVMTVKSYMLTVR</sequence>
<dbReference type="PIRSF" id="PIRSF018688">
    <property type="entry name" value="UCP018688"/>
    <property type="match status" value="1"/>
</dbReference>
<dbReference type="PANTHER" id="PTHR41373">
    <property type="entry name" value="DUF2156 DOMAIN-CONTAINING PROTEIN"/>
    <property type="match status" value="1"/>
</dbReference>
<reference evidence="2 3" key="1">
    <citation type="submission" date="2020-08" db="EMBL/GenBank/DDBJ databases">
        <title>Bridging the membrane lipid divide: bacteria of the FCB group superphylum have the potential to synthesize archaeal ether lipids.</title>
        <authorList>
            <person name="Villanueva L."/>
            <person name="Von Meijenfeldt F.A.B."/>
            <person name="Westbye A.B."/>
            <person name="Yadav S."/>
            <person name="Hopmans E.C."/>
            <person name="Dutilh B.E."/>
            <person name="Sinninghe Damste J.S."/>
        </authorList>
    </citation>
    <scope>NUCLEOTIDE SEQUENCE [LARGE SCALE GENOMIC DNA]</scope>
    <source>
        <strain evidence="2">NIOZ-UU17</strain>
    </source>
</reference>
<dbReference type="InterPro" id="IPR016181">
    <property type="entry name" value="Acyl_CoA_acyltransferase"/>
</dbReference>
<evidence type="ECO:0000313" key="3">
    <source>
        <dbReference type="Proteomes" id="UP000605201"/>
    </source>
</evidence>
<dbReference type="Proteomes" id="UP000605201">
    <property type="component" value="Unassembled WGS sequence"/>
</dbReference>
<protein>
    <submittedName>
        <fullName evidence="2">DUF2156 domain-containing protein</fullName>
    </submittedName>
</protein>
<feature type="domain" description="Phosphatidylglycerol lysyltransferase C-terminal" evidence="1">
    <location>
        <begin position="104"/>
        <end position="300"/>
    </location>
</feature>
<evidence type="ECO:0000259" key="1">
    <source>
        <dbReference type="Pfam" id="PF09924"/>
    </source>
</evidence>
<dbReference type="InterPro" id="IPR024320">
    <property type="entry name" value="LPG_synthase_C"/>
</dbReference>
<evidence type="ECO:0000313" key="2">
    <source>
        <dbReference type="EMBL" id="MBC8432027.1"/>
    </source>
</evidence>
<name>A0A8J6P2L6_9BACT</name>
<dbReference type="AlphaFoldDB" id="A0A8J6P2L6"/>
<proteinExistence type="predicted"/>